<dbReference type="OrthoDB" id="439192at2759"/>
<organism evidence="1 2">
    <name type="scientific">Mucuna pruriens</name>
    <name type="common">Velvet bean</name>
    <name type="synonym">Dolichos pruriens</name>
    <dbReference type="NCBI Taxonomy" id="157652"/>
    <lineage>
        <taxon>Eukaryota</taxon>
        <taxon>Viridiplantae</taxon>
        <taxon>Streptophyta</taxon>
        <taxon>Embryophyta</taxon>
        <taxon>Tracheophyta</taxon>
        <taxon>Spermatophyta</taxon>
        <taxon>Magnoliopsida</taxon>
        <taxon>eudicotyledons</taxon>
        <taxon>Gunneridae</taxon>
        <taxon>Pentapetalae</taxon>
        <taxon>rosids</taxon>
        <taxon>fabids</taxon>
        <taxon>Fabales</taxon>
        <taxon>Fabaceae</taxon>
        <taxon>Papilionoideae</taxon>
        <taxon>50 kb inversion clade</taxon>
        <taxon>NPAAA clade</taxon>
        <taxon>indigoferoid/millettioid clade</taxon>
        <taxon>Phaseoleae</taxon>
        <taxon>Mucuna</taxon>
    </lineage>
</organism>
<comment type="caution">
    <text evidence="1">The sequence shown here is derived from an EMBL/GenBank/DDBJ whole genome shotgun (WGS) entry which is preliminary data.</text>
</comment>
<dbReference type="EMBL" id="QJKJ01002783">
    <property type="protein sequence ID" value="RDY01365.1"/>
    <property type="molecule type" value="Genomic_DNA"/>
</dbReference>
<protein>
    <submittedName>
        <fullName evidence="1">Uncharacterized protein</fullName>
    </submittedName>
</protein>
<gene>
    <name evidence="1" type="ORF">CR513_15320</name>
</gene>
<dbReference type="Proteomes" id="UP000257109">
    <property type="component" value="Unassembled WGS sequence"/>
</dbReference>
<evidence type="ECO:0000313" key="1">
    <source>
        <dbReference type="EMBL" id="RDY01365.1"/>
    </source>
</evidence>
<name>A0A371HF15_MUCPR</name>
<keyword evidence="2" id="KW-1185">Reference proteome</keyword>
<accession>A0A371HF15</accession>
<evidence type="ECO:0000313" key="2">
    <source>
        <dbReference type="Proteomes" id="UP000257109"/>
    </source>
</evidence>
<sequence>MELYNSGNESKLYVLFLHSSPLNNRVLWNPRQLVERRRIFKFLHDLNFEYDLIWVQILDKEKLSSCLRQLITIINEDHVRILGSSSVQLESFLSLHNVVHVPKLANNFISKHRLIQDWNCVDLATRRTIGIVKEQGRILQRGGRLELLKSRKLGQLLKFCLTINVLDIHRLVYNLSNLFTKESTKKHKVRILYEDKESNHIRGYLDALWTSSPFDKQVTIVNYICVKGNIVHVKVKGRMSLLEVLVLGIELWPQLLMS</sequence>
<proteinExistence type="predicted"/>
<reference evidence="1" key="1">
    <citation type="submission" date="2018-05" db="EMBL/GenBank/DDBJ databases">
        <title>Draft genome of Mucuna pruriens seed.</title>
        <authorList>
            <person name="Nnadi N.E."/>
            <person name="Vos R."/>
            <person name="Hasami M.H."/>
            <person name="Devisetty U.K."/>
            <person name="Aguiy J.C."/>
        </authorList>
    </citation>
    <scope>NUCLEOTIDE SEQUENCE [LARGE SCALE GENOMIC DNA]</scope>
    <source>
        <strain evidence="1">JCA_2017</strain>
    </source>
</reference>
<dbReference type="AlphaFoldDB" id="A0A371HF15"/>
<feature type="non-terminal residue" evidence="1">
    <location>
        <position position="1"/>
    </location>
</feature>